<evidence type="ECO:0000313" key="3">
    <source>
        <dbReference type="Proteomes" id="UP000249169"/>
    </source>
</evidence>
<name>A0A328C7M9_9DELT</name>
<reference evidence="2 3" key="1">
    <citation type="submission" date="2018-05" db="EMBL/GenBank/DDBJ databases">
        <title>Lujinxingia marina gen. nov. sp. nov., a new facultative anaerobic member of the class Deltaproteobacteria, and proposal of Lujinxingaceae fam. nov.</title>
        <authorList>
            <person name="Li C.-M."/>
        </authorList>
    </citation>
    <scope>NUCLEOTIDE SEQUENCE [LARGE SCALE GENOMIC DNA]</scope>
    <source>
        <strain evidence="2 3">B210</strain>
    </source>
</reference>
<feature type="domain" description="DUF3943" evidence="1">
    <location>
        <begin position="239"/>
        <end position="332"/>
    </location>
</feature>
<keyword evidence="3" id="KW-1185">Reference proteome</keyword>
<sequence length="658" mass="73516">MGAVCGEVGVRWLSRGGRLNRWWIGVGVMLAMLAPGSASQAEEGLVAEPAEPGDMAIREGEAAPGAEGTQLFVSVRDRQREPGWAARTCGALQTSVAAECLALPQRQLIKMDRGVRLARRSGRYRYHVRLERLEDGALSVEVLDWALYERDEPVVFEAMRLPGEGGELGWVERTLYDHVLQSPVEEPRGASPRYGRATLEVGAALGVGTAWYWLNTDINATDWDYTLSTQVERHRSFAGWRMDSNEMYLNSPLHPVAGGVYYTLARANDLPLWESFVAAMLATLIWEVAVEYKEIVSLNDLVLTGVAGVPLGEAYYQLGHYFRRSSATPVNRALAWVFGAPSQFHDWADGRGVSPSGELDAMGWPSDSWRRFRLRLGAGAATPRARWEGGTPEGARQDVHLEAGSELVFLPGYRSAGRQFGWEVGTLATRLRGEFAGGTAGVHRWGFEGGVDLAGWYGQSMLRGEDGGRGLGAFLGTGMGFRHEEHVYGDELDRFGMMHLPGVVAEHWGARGRVGWRLRYGISPDFSAIDSRVLPEYAPDGNMEGQRGSLAEGYYFGWGLTQELGLELDIARVHVRADWRQHRVWSIQGVDRLQESIEDELELYDRVDVGRLELMSSWPVERVRLGTVLERRGRLGRIDDRERRVQEWRGMWMFELVY</sequence>
<evidence type="ECO:0000259" key="1">
    <source>
        <dbReference type="Pfam" id="PF13084"/>
    </source>
</evidence>
<gene>
    <name evidence="2" type="ORF">DL240_06910</name>
</gene>
<comment type="caution">
    <text evidence="2">The sequence shown here is derived from an EMBL/GenBank/DDBJ whole genome shotgun (WGS) entry which is preliminary data.</text>
</comment>
<dbReference type="EMBL" id="QHKO01000002">
    <property type="protein sequence ID" value="RAL23873.1"/>
    <property type="molecule type" value="Genomic_DNA"/>
</dbReference>
<organism evidence="2 3">
    <name type="scientific">Lujinxingia litoralis</name>
    <dbReference type="NCBI Taxonomy" id="2211119"/>
    <lineage>
        <taxon>Bacteria</taxon>
        <taxon>Deltaproteobacteria</taxon>
        <taxon>Bradymonadales</taxon>
        <taxon>Lujinxingiaceae</taxon>
        <taxon>Lujinxingia</taxon>
    </lineage>
</organism>
<evidence type="ECO:0000313" key="2">
    <source>
        <dbReference type="EMBL" id="RAL23873.1"/>
    </source>
</evidence>
<dbReference type="OrthoDB" id="5480324at2"/>
<proteinExistence type="predicted"/>
<dbReference type="Pfam" id="PF13084">
    <property type="entry name" value="DUF3943"/>
    <property type="match status" value="1"/>
</dbReference>
<accession>A0A328C7M9</accession>
<dbReference type="Proteomes" id="UP000249169">
    <property type="component" value="Unassembled WGS sequence"/>
</dbReference>
<dbReference type="RefSeq" id="WP_111729130.1">
    <property type="nucleotide sequence ID" value="NZ_QHKO01000002.1"/>
</dbReference>
<dbReference type="InterPro" id="IPR025079">
    <property type="entry name" value="DUF3943"/>
</dbReference>
<protein>
    <recommendedName>
        <fullName evidence="1">DUF3943 domain-containing protein</fullName>
    </recommendedName>
</protein>
<dbReference type="AlphaFoldDB" id="A0A328C7M9"/>